<dbReference type="Proteomes" id="UP000187425">
    <property type="component" value="Unassembled WGS sequence"/>
</dbReference>
<evidence type="ECO:0000256" key="1">
    <source>
        <dbReference type="SAM" id="Phobius"/>
    </source>
</evidence>
<dbReference type="RefSeq" id="WP_076285095.1">
    <property type="nucleotide sequence ID" value="NZ_MPTW01000008.1"/>
</dbReference>
<evidence type="ECO:0000313" key="2">
    <source>
        <dbReference type="EMBL" id="OME68793.1"/>
    </source>
</evidence>
<sequence>MISFVVTLVIHDDPAVILLVTALLPIGAGMGIHPRLLVFLIQLSTAPFFFAYQLPTYLNAYYSAGSDSLHNT</sequence>
<keyword evidence="1" id="KW-0472">Membrane</keyword>
<keyword evidence="1" id="KW-0812">Transmembrane</keyword>
<name>A0A1R0ZF64_9BACL</name>
<reference evidence="2 3" key="1">
    <citation type="submission" date="2016-11" db="EMBL/GenBank/DDBJ databases">
        <title>Paenibacillus species isolates.</title>
        <authorList>
            <person name="Beno S.M."/>
        </authorList>
    </citation>
    <scope>NUCLEOTIDE SEQUENCE [LARGE SCALE GENOMIC DNA]</scope>
    <source>
        <strain evidence="2 3">FSL H7-0443</strain>
    </source>
</reference>
<organism evidence="2 3">
    <name type="scientific">Paenibacillus odorifer</name>
    <dbReference type="NCBI Taxonomy" id="189426"/>
    <lineage>
        <taxon>Bacteria</taxon>
        <taxon>Bacillati</taxon>
        <taxon>Bacillota</taxon>
        <taxon>Bacilli</taxon>
        <taxon>Bacillales</taxon>
        <taxon>Paenibacillaceae</taxon>
        <taxon>Paenibacillus</taxon>
    </lineage>
</organism>
<gene>
    <name evidence="2" type="ORF">BSK65_15945</name>
</gene>
<accession>A0A1R0ZF64</accession>
<comment type="caution">
    <text evidence="2">The sequence shown here is derived from an EMBL/GenBank/DDBJ whole genome shotgun (WGS) entry which is preliminary data.</text>
</comment>
<keyword evidence="1" id="KW-1133">Transmembrane helix</keyword>
<protein>
    <submittedName>
        <fullName evidence="2">Uncharacterized protein</fullName>
    </submittedName>
</protein>
<dbReference type="OrthoDB" id="9766267at2"/>
<proteinExistence type="predicted"/>
<evidence type="ECO:0000313" key="3">
    <source>
        <dbReference type="Proteomes" id="UP000187425"/>
    </source>
</evidence>
<feature type="transmembrane region" description="Helical" evidence="1">
    <location>
        <begin position="36"/>
        <end position="54"/>
    </location>
</feature>
<dbReference type="EMBL" id="MPTW01000008">
    <property type="protein sequence ID" value="OME68793.1"/>
    <property type="molecule type" value="Genomic_DNA"/>
</dbReference>
<dbReference type="AlphaFoldDB" id="A0A1R0ZF64"/>